<keyword evidence="1" id="KW-0238">DNA-binding</keyword>
<sequence length="210" mass="22207">MSERTGDKDTAKALSAFGQRVRALRQGKGLTLQQVATRAGMASSTISKIENSNLSPTFDGLLKLARGLEVDLSTLLDTDEGTTVASPSPSVGRLDVTRAATRTGHDAKTYIYEPLAMGLKQKLIDATFVVVKARDVTAFDQLVSHPGEELIYVLSGEVELHTALYAPIRLGPGDSVYYDAGMGHALISVSEDDATLLNIVAGGGLMAQEG</sequence>
<dbReference type="Gene3D" id="2.60.120.10">
    <property type="entry name" value="Jelly Rolls"/>
    <property type="match status" value="1"/>
</dbReference>
<gene>
    <name evidence="3" type="ORF">NTA49_15145</name>
</gene>
<dbReference type="SUPFAM" id="SSF47413">
    <property type="entry name" value="lambda repressor-like DNA-binding domains"/>
    <property type="match status" value="1"/>
</dbReference>
<dbReference type="CDD" id="cd00093">
    <property type="entry name" value="HTH_XRE"/>
    <property type="match status" value="1"/>
</dbReference>
<proteinExistence type="predicted"/>
<dbReference type="InterPro" id="IPR011051">
    <property type="entry name" value="RmlC_Cupin_sf"/>
</dbReference>
<dbReference type="PANTHER" id="PTHR46797">
    <property type="entry name" value="HTH-TYPE TRANSCRIPTIONAL REGULATOR"/>
    <property type="match status" value="1"/>
</dbReference>
<dbReference type="InterPro" id="IPR050807">
    <property type="entry name" value="TransReg_Diox_bact_type"/>
</dbReference>
<protein>
    <submittedName>
        <fullName evidence="3">XRE family transcriptional regulator</fullName>
    </submittedName>
</protein>
<dbReference type="Proteomes" id="UP001165396">
    <property type="component" value="Unassembled WGS sequence"/>
</dbReference>
<evidence type="ECO:0000256" key="1">
    <source>
        <dbReference type="ARBA" id="ARBA00023125"/>
    </source>
</evidence>
<reference evidence="3" key="1">
    <citation type="submission" date="2022-07" db="EMBL/GenBank/DDBJ databases">
        <title>Pseudosulfitobacter sp. strain AP-MA-4, whole genome sequence.</title>
        <authorList>
            <person name="Jiang Y."/>
        </authorList>
    </citation>
    <scope>NUCLEOTIDE SEQUENCE</scope>
    <source>
        <strain evidence="3">AP-MA-4</strain>
    </source>
</reference>
<comment type="caution">
    <text evidence="3">The sequence shown here is derived from an EMBL/GenBank/DDBJ whole genome shotgun (WGS) entry which is preliminary data.</text>
</comment>
<dbReference type="RefSeq" id="WP_258295647.1">
    <property type="nucleotide sequence ID" value="NZ_JANKJG010000012.1"/>
</dbReference>
<dbReference type="Gene3D" id="1.10.260.40">
    <property type="entry name" value="lambda repressor-like DNA-binding domains"/>
    <property type="match status" value="1"/>
</dbReference>
<name>A0ABT1Z416_9RHOB</name>
<accession>A0ABT1Z416</accession>
<keyword evidence="4" id="KW-1185">Reference proteome</keyword>
<dbReference type="InterPro" id="IPR010982">
    <property type="entry name" value="Lambda_DNA-bd_dom_sf"/>
</dbReference>
<dbReference type="PROSITE" id="PS50943">
    <property type="entry name" value="HTH_CROC1"/>
    <property type="match status" value="1"/>
</dbReference>
<evidence type="ECO:0000313" key="4">
    <source>
        <dbReference type="Proteomes" id="UP001165396"/>
    </source>
</evidence>
<dbReference type="CDD" id="cd02209">
    <property type="entry name" value="cupin_XRE_C"/>
    <property type="match status" value="1"/>
</dbReference>
<feature type="domain" description="HTH cro/C1-type" evidence="2">
    <location>
        <begin position="21"/>
        <end position="75"/>
    </location>
</feature>
<dbReference type="InterPro" id="IPR014710">
    <property type="entry name" value="RmlC-like_jellyroll"/>
</dbReference>
<dbReference type="SMART" id="SM00530">
    <property type="entry name" value="HTH_XRE"/>
    <property type="match status" value="1"/>
</dbReference>
<dbReference type="Pfam" id="PF13560">
    <property type="entry name" value="HTH_31"/>
    <property type="match status" value="1"/>
</dbReference>
<dbReference type="SUPFAM" id="SSF51182">
    <property type="entry name" value="RmlC-like cupins"/>
    <property type="match status" value="1"/>
</dbReference>
<dbReference type="InterPro" id="IPR001387">
    <property type="entry name" value="Cro/C1-type_HTH"/>
</dbReference>
<dbReference type="Pfam" id="PF07883">
    <property type="entry name" value="Cupin_2"/>
    <property type="match status" value="1"/>
</dbReference>
<organism evidence="3 4">
    <name type="scientific">Pseudosulfitobacter koreensis</name>
    <dbReference type="NCBI Taxonomy" id="2968472"/>
    <lineage>
        <taxon>Bacteria</taxon>
        <taxon>Pseudomonadati</taxon>
        <taxon>Pseudomonadota</taxon>
        <taxon>Alphaproteobacteria</taxon>
        <taxon>Rhodobacterales</taxon>
        <taxon>Roseobacteraceae</taxon>
        <taxon>Pseudosulfitobacter</taxon>
    </lineage>
</organism>
<evidence type="ECO:0000259" key="2">
    <source>
        <dbReference type="PROSITE" id="PS50943"/>
    </source>
</evidence>
<dbReference type="InterPro" id="IPR013096">
    <property type="entry name" value="Cupin_2"/>
</dbReference>
<evidence type="ECO:0000313" key="3">
    <source>
        <dbReference type="EMBL" id="MCR8827876.1"/>
    </source>
</evidence>
<dbReference type="PANTHER" id="PTHR46797:SF20">
    <property type="entry name" value="BLR4304 PROTEIN"/>
    <property type="match status" value="1"/>
</dbReference>
<dbReference type="EMBL" id="JANKJG010000012">
    <property type="protein sequence ID" value="MCR8827876.1"/>
    <property type="molecule type" value="Genomic_DNA"/>
</dbReference>